<gene>
    <name evidence="1" type="ORF">BT63DRAFT_415947</name>
</gene>
<evidence type="ECO:0000313" key="1">
    <source>
        <dbReference type="EMBL" id="KAF2666853.1"/>
    </source>
</evidence>
<dbReference type="AlphaFoldDB" id="A0A6A6U6D7"/>
<proteinExistence type="predicted"/>
<dbReference type="Proteomes" id="UP000799302">
    <property type="component" value="Unassembled WGS sequence"/>
</dbReference>
<protein>
    <submittedName>
        <fullName evidence="1">Uncharacterized protein</fullName>
    </submittedName>
</protein>
<accession>A0A6A6U6D7</accession>
<evidence type="ECO:0000313" key="2">
    <source>
        <dbReference type="Proteomes" id="UP000799302"/>
    </source>
</evidence>
<name>A0A6A6U6D7_9PEZI</name>
<dbReference type="EMBL" id="MU004238">
    <property type="protein sequence ID" value="KAF2666853.1"/>
    <property type="molecule type" value="Genomic_DNA"/>
</dbReference>
<sequence>MTKRQPVNSIAELNLALRNANFRLFPISSTDRDRLNDSVLPYYFNIEDMNPDLLCVVTLIRHAIMTKVKKAEVMDIMNRIPCSCPYYRCRGTFSGHHFTRPGKITIISPLWSHQQHPEKIGLSVAVYSRYTSIHTKGCIRPAVESSVCENTVQTIFNCDSATMDNVRAFLAPVKVHRISHRPWVNEQIVDKASNENEFSRLFIHAWSKVVEKQQQQDTTEHPVATNGTAKQVDVVDLTHASEEEIAEDYLTLEDCGEENSTVKDYVSSVAILEDSTGEDSPKAFLEWKTEAQADAITTQSRLEETQKAKVAVTDRIKPGTIYIADEKGYIEISHGRMSTEIVSQNLSVGNPLVNEPPITSLSGNCNLLGDEANASSSLTGKKPLPTVAWRVE</sequence>
<organism evidence="1 2">
    <name type="scientific">Microthyrium microscopicum</name>
    <dbReference type="NCBI Taxonomy" id="703497"/>
    <lineage>
        <taxon>Eukaryota</taxon>
        <taxon>Fungi</taxon>
        <taxon>Dikarya</taxon>
        <taxon>Ascomycota</taxon>
        <taxon>Pezizomycotina</taxon>
        <taxon>Dothideomycetes</taxon>
        <taxon>Dothideomycetes incertae sedis</taxon>
        <taxon>Microthyriales</taxon>
        <taxon>Microthyriaceae</taxon>
        <taxon>Microthyrium</taxon>
    </lineage>
</organism>
<reference evidence="1" key="1">
    <citation type="journal article" date="2020" name="Stud. Mycol.">
        <title>101 Dothideomycetes genomes: a test case for predicting lifestyles and emergence of pathogens.</title>
        <authorList>
            <person name="Haridas S."/>
            <person name="Albert R."/>
            <person name="Binder M."/>
            <person name="Bloem J."/>
            <person name="Labutti K."/>
            <person name="Salamov A."/>
            <person name="Andreopoulos B."/>
            <person name="Baker S."/>
            <person name="Barry K."/>
            <person name="Bills G."/>
            <person name="Bluhm B."/>
            <person name="Cannon C."/>
            <person name="Castanera R."/>
            <person name="Culley D."/>
            <person name="Daum C."/>
            <person name="Ezra D."/>
            <person name="Gonzalez J."/>
            <person name="Henrissat B."/>
            <person name="Kuo A."/>
            <person name="Liang C."/>
            <person name="Lipzen A."/>
            <person name="Lutzoni F."/>
            <person name="Magnuson J."/>
            <person name="Mondo S."/>
            <person name="Nolan M."/>
            <person name="Ohm R."/>
            <person name="Pangilinan J."/>
            <person name="Park H.-J."/>
            <person name="Ramirez L."/>
            <person name="Alfaro M."/>
            <person name="Sun H."/>
            <person name="Tritt A."/>
            <person name="Yoshinaga Y."/>
            <person name="Zwiers L.-H."/>
            <person name="Turgeon B."/>
            <person name="Goodwin S."/>
            <person name="Spatafora J."/>
            <person name="Crous P."/>
            <person name="Grigoriev I."/>
        </authorList>
    </citation>
    <scope>NUCLEOTIDE SEQUENCE</scope>
    <source>
        <strain evidence="1">CBS 115976</strain>
    </source>
</reference>
<keyword evidence="2" id="KW-1185">Reference proteome</keyword>